<comment type="similarity">
    <text evidence="1">Belongs to the enoyl-CoA hydratase/isomerase family.</text>
</comment>
<sequence>MEPEPVRTSLDDEPGHPHPTDDPVRMTLDDGIATITLDSPANRNALSARLVARLRHHLAEAGVDERVRAVVLTHTGPTFCSGMDLREAAAGGMAQGAEQLLALLRLVVEVPVPVVAHLRGNARAGGIGLVGAADLAIAPAQATFAFTEARLGLSPAVISLTTAPRMDPRSVSRYYLTGDVFDGAEAERIGLLTRAVDGPEGADEAVAALVASFRLCSRQGLIESKKLTIGALQAGFDRDGRELARRSAELFASADATEGMAAFREKREPKWVSEGKAGR</sequence>
<dbReference type="InterPro" id="IPR029045">
    <property type="entry name" value="ClpP/crotonase-like_dom_sf"/>
</dbReference>
<accession>A0A401Z659</accession>
<dbReference type="InterPro" id="IPR014748">
    <property type="entry name" value="Enoyl-CoA_hydra_C"/>
</dbReference>
<dbReference type="EMBL" id="BIFH01000062">
    <property type="protein sequence ID" value="GCE02341.1"/>
    <property type="molecule type" value="Genomic_DNA"/>
</dbReference>
<evidence type="ECO:0000313" key="3">
    <source>
        <dbReference type="EMBL" id="GCE02341.1"/>
    </source>
</evidence>
<keyword evidence="3" id="KW-0413">Isomerase</keyword>
<dbReference type="Pfam" id="PF00378">
    <property type="entry name" value="ECH_1"/>
    <property type="match status" value="1"/>
</dbReference>
<organism evidence="3 4">
    <name type="scientific">Embleya hyalina</name>
    <dbReference type="NCBI Taxonomy" id="516124"/>
    <lineage>
        <taxon>Bacteria</taxon>
        <taxon>Bacillati</taxon>
        <taxon>Actinomycetota</taxon>
        <taxon>Actinomycetes</taxon>
        <taxon>Kitasatosporales</taxon>
        <taxon>Streptomycetaceae</taxon>
        <taxon>Embleya</taxon>
    </lineage>
</organism>
<dbReference type="PANTHER" id="PTHR42964:SF1">
    <property type="entry name" value="POLYKETIDE BIOSYNTHESIS ENOYL-COA HYDRATASE PKSH-RELATED"/>
    <property type="match status" value="1"/>
</dbReference>
<reference evidence="3 4" key="1">
    <citation type="submission" date="2018-12" db="EMBL/GenBank/DDBJ databases">
        <title>Draft genome sequence of Embleya hyalina NBRC 13850T.</title>
        <authorList>
            <person name="Komaki H."/>
            <person name="Hosoyama A."/>
            <person name="Kimura A."/>
            <person name="Ichikawa N."/>
            <person name="Tamura T."/>
        </authorList>
    </citation>
    <scope>NUCLEOTIDE SEQUENCE [LARGE SCALE GENOMIC DNA]</scope>
    <source>
        <strain evidence="3 4">NBRC 13850</strain>
    </source>
</reference>
<dbReference type="InterPro" id="IPR001753">
    <property type="entry name" value="Enoyl-CoA_hydra/iso"/>
</dbReference>
<feature type="compositionally biased region" description="Basic and acidic residues" evidence="2">
    <location>
        <begin position="9"/>
        <end position="24"/>
    </location>
</feature>
<comment type="caution">
    <text evidence="3">The sequence shown here is derived from an EMBL/GenBank/DDBJ whole genome shotgun (WGS) entry which is preliminary data.</text>
</comment>
<gene>
    <name evidence="3" type="ORF">EHYA_10118</name>
</gene>
<dbReference type="GO" id="GO:0016853">
    <property type="term" value="F:isomerase activity"/>
    <property type="evidence" value="ECO:0007669"/>
    <property type="project" value="UniProtKB-KW"/>
</dbReference>
<dbReference type="Gene3D" id="3.90.226.10">
    <property type="entry name" value="2-enoyl-CoA Hydratase, Chain A, domain 1"/>
    <property type="match status" value="1"/>
</dbReference>
<dbReference type="CDD" id="cd06558">
    <property type="entry name" value="crotonase-like"/>
    <property type="match status" value="1"/>
</dbReference>
<dbReference type="AlphaFoldDB" id="A0A401Z659"/>
<dbReference type="Proteomes" id="UP000286931">
    <property type="component" value="Unassembled WGS sequence"/>
</dbReference>
<name>A0A401Z659_9ACTN</name>
<dbReference type="RefSeq" id="WP_246127434.1">
    <property type="nucleotide sequence ID" value="NZ_BIFH01000062.1"/>
</dbReference>
<dbReference type="PANTHER" id="PTHR42964">
    <property type="entry name" value="ENOYL-COA HYDRATASE"/>
    <property type="match status" value="1"/>
</dbReference>
<dbReference type="InterPro" id="IPR051683">
    <property type="entry name" value="Enoyl-CoA_Hydratase/Isomerase"/>
</dbReference>
<proteinExistence type="inferred from homology"/>
<evidence type="ECO:0000256" key="1">
    <source>
        <dbReference type="ARBA" id="ARBA00005254"/>
    </source>
</evidence>
<dbReference type="SUPFAM" id="SSF52096">
    <property type="entry name" value="ClpP/crotonase"/>
    <property type="match status" value="1"/>
</dbReference>
<dbReference type="Gene3D" id="1.10.12.10">
    <property type="entry name" value="Lyase 2-enoyl-coa Hydratase, Chain A, domain 2"/>
    <property type="match status" value="1"/>
</dbReference>
<evidence type="ECO:0000313" key="4">
    <source>
        <dbReference type="Proteomes" id="UP000286931"/>
    </source>
</evidence>
<protein>
    <submittedName>
        <fullName evidence="3">Putative enoyl-CoA hydratase/isomerase</fullName>
    </submittedName>
</protein>
<evidence type="ECO:0000256" key="2">
    <source>
        <dbReference type="SAM" id="MobiDB-lite"/>
    </source>
</evidence>
<keyword evidence="4" id="KW-1185">Reference proteome</keyword>
<feature type="region of interest" description="Disordered" evidence="2">
    <location>
        <begin position="1"/>
        <end position="24"/>
    </location>
</feature>
<dbReference type="NCBIfam" id="NF005879">
    <property type="entry name" value="PRK07827.1"/>
    <property type="match status" value="1"/>
</dbReference>